<reference evidence="3" key="1">
    <citation type="journal article" date="2019" name="Int. J. Syst. Evol. Microbiol.">
        <title>The Global Catalogue of Microorganisms (GCM) 10K type strain sequencing project: providing services to taxonomists for standard genome sequencing and annotation.</title>
        <authorList>
            <consortium name="The Broad Institute Genomics Platform"/>
            <consortium name="The Broad Institute Genome Sequencing Center for Infectious Disease"/>
            <person name="Wu L."/>
            <person name="Ma J."/>
        </authorList>
    </citation>
    <scope>NUCLEOTIDE SEQUENCE [LARGE SCALE GENOMIC DNA]</scope>
    <source>
        <strain evidence="3">CGMCC 4.7152</strain>
    </source>
</reference>
<comment type="caution">
    <text evidence="2">The sequence shown here is derived from an EMBL/GenBank/DDBJ whole genome shotgun (WGS) entry which is preliminary data.</text>
</comment>
<gene>
    <name evidence="2" type="ORF">ACFPIJ_46930</name>
</gene>
<protein>
    <submittedName>
        <fullName evidence="2">Suppressor of fused domain protein</fullName>
    </submittedName>
</protein>
<name>A0ABV9WBD6_9ACTN</name>
<accession>A0ABV9WBD6</accession>
<sequence length="174" mass="19094">MREHYIASWGAPSFVQEFSSASLEVVVFKWDLSSRTGGTTVYATYGVSGRLDAHGNRAEVFVGLIPDMDPICLPLANLAATVVAGGNDVRHGSTWDMGGPLWSGTELNFLVTLHQHSALAALDSKVGRVEFFTAIPIFKYEADFKKSHGVDALTRHWKENRVSFWDPTRLPGAI</sequence>
<dbReference type="InterPro" id="IPR020941">
    <property type="entry name" value="SUFU-like_domain"/>
</dbReference>
<evidence type="ECO:0000313" key="2">
    <source>
        <dbReference type="EMBL" id="MFC5005354.1"/>
    </source>
</evidence>
<dbReference type="Pfam" id="PF05076">
    <property type="entry name" value="SUFU"/>
    <property type="match status" value="1"/>
</dbReference>
<dbReference type="EMBL" id="JBHSIU010000071">
    <property type="protein sequence ID" value="MFC5005354.1"/>
    <property type="molecule type" value="Genomic_DNA"/>
</dbReference>
<keyword evidence="3" id="KW-1185">Reference proteome</keyword>
<feature type="domain" description="Suppressor of fused-like" evidence="1">
    <location>
        <begin position="23"/>
        <end position="169"/>
    </location>
</feature>
<evidence type="ECO:0000259" key="1">
    <source>
        <dbReference type="Pfam" id="PF05076"/>
    </source>
</evidence>
<organism evidence="2 3">
    <name type="scientific">Dactylosporangium cerinum</name>
    <dbReference type="NCBI Taxonomy" id="1434730"/>
    <lineage>
        <taxon>Bacteria</taxon>
        <taxon>Bacillati</taxon>
        <taxon>Actinomycetota</taxon>
        <taxon>Actinomycetes</taxon>
        <taxon>Micromonosporales</taxon>
        <taxon>Micromonosporaceae</taxon>
        <taxon>Dactylosporangium</taxon>
    </lineage>
</organism>
<dbReference type="Proteomes" id="UP001595912">
    <property type="component" value="Unassembled WGS sequence"/>
</dbReference>
<evidence type="ECO:0000313" key="3">
    <source>
        <dbReference type="Proteomes" id="UP001595912"/>
    </source>
</evidence>
<proteinExistence type="predicted"/>